<proteinExistence type="predicted"/>
<dbReference type="EMBL" id="CM044705">
    <property type="protein sequence ID" value="KAI5664165.1"/>
    <property type="molecule type" value="Genomic_DNA"/>
</dbReference>
<evidence type="ECO:0000313" key="2">
    <source>
        <dbReference type="Proteomes" id="UP001060085"/>
    </source>
</evidence>
<evidence type="ECO:0000313" key="1">
    <source>
        <dbReference type="EMBL" id="KAI5664165.1"/>
    </source>
</evidence>
<reference evidence="2" key="1">
    <citation type="journal article" date="2023" name="Nat. Plants">
        <title>Single-cell RNA sequencing provides a high-resolution roadmap for understanding the multicellular compartmentation of specialized metabolism.</title>
        <authorList>
            <person name="Sun S."/>
            <person name="Shen X."/>
            <person name="Li Y."/>
            <person name="Li Y."/>
            <person name="Wang S."/>
            <person name="Li R."/>
            <person name="Zhang H."/>
            <person name="Shen G."/>
            <person name="Guo B."/>
            <person name="Wei J."/>
            <person name="Xu J."/>
            <person name="St-Pierre B."/>
            <person name="Chen S."/>
            <person name="Sun C."/>
        </authorList>
    </citation>
    <scope>NUCLEOTIDE SEQUENCE [LARGE SCALE GENOMIC DNA]</scope>
</reference>
<comment type="caution">
    <text evidence="1">The sequence shown here is derived from an EMBL/GenBank/DDBJ whole genome shotgun (WGS) entry which is preliminary data.</text>
</comment>
<gene>
    <name evidence="1" type="ORF">M9H77_23488</name>
</gene>
<sequence length="116" mass="12821">MTVAADSAERSEALATSADIVIMTISVEDGWTSKDTKLLERIQNNKSESGLFKGYHHKELPVQDGPGQCEQLVPTKDLQDCEVLDTTRDSPKFLAIDIYRSCFDANKLRGICSGTR</sequence>
<name>A0ACC0ATH4_CATRO</name>
<organism evidence="1 2">
    <name type="scientific">Catharanthus roseus</name>
    <name type="common">Madagascar periwinkle</name>
    <name type="synonym">Vinca rosea</name>
    <dbReference type="NCBI Taxonomy" id="4058"/>
    <lineage>
        <taxon>Eukaryota</taxon>
        <taxon>Viridiplantae</taxon>
        <taxon>Streptophyta</taxon>
        <taxon>Embryophyta</taxon>
        <taxon>Tracheophyta</taxon>
        <taxon>Spermatophyta</taxon>
        <taxon>Magnoliopsida</taxon>
        <taxon>eudicotyledons</taxon>
        <taxon>Gunneridae</taxon>
        <taxon>Pentapetalae</taxon>
        <taxon>asterids</taxon>
        <taxon>lamiids</taxon>
        <taxon>Gentianales</taxon>
        <taxon>Apocynaceae</taxon>
        <taxon>Rauvolfioideae</taxon>
        <taxon>Vinceae</taxon>
        <taxon>Catharanthinae</taxon>
        <taxon>Catharanthus</taxon>
    </lineage>
</organism>
<keyword evidence="2" id="KW-1185">Reference proteome</keyword>
<dbReference type="Proteomes" id="UP001060085">
    <property type="component" value="Linkage Group LG05"/>
</dbReference>
<protein>
    <submittedName>
        <fullName evidence="1">Uncharacterized protein</fullName>
    </submittedName>
</protein>
<accession>A0ACC0ATH4</accession>